<accession>A0A1E4TK61</accession>
<dbReference type="InterPro" id="IPR001650">
    <property type="entry name" value="Helicase_C-like"/>
</dbReference>
<dbReference type="GO" id="GO:0003723">
    <property type="term" value="F:RNA binding"/>
    <property type="evidence" value="ECO:0007669"/>
    <property type="project" value="UniProtKB-KW"/>
</dbReference>
<evidence type="ECO:0000256" key="4">
    <source>
        <dbReference type="ARBA" id="ARBA00022801"/>
    </source>
</evidence>
<dbReference type="PROSITE" id="PS00039">
    <property type="entry name" value="DEAD_ATP_HELICASE"/>
    <property type="match status" value="1"/>
</dbReference>
<dbReference type="Proteomes" id="UP000095023">
    <property type="component" value="Unassembled WGS sequence"/>
</dbReference>
<dbReference type="AlphaFoldDB" id="A0A1E4TK61"/>
<evidence type="ECO:0000256" key="8">
    <source>
        <dbReference type="ARBA" id="ARBA00023242"/>
    </source>
</evidence>
<feature type="domain" description="Helicase C-terminal" evidence="15">
    <location>
        <begin position="250"/>
        <end position="394"/>
    </location>
</feature>
<evidence type="ECO:0000256" key="3">
    <source>
        <dbReference type="ARBA" id="ARBA00022741"/>
    </source>
</evidence>
<dbReference type="SMART" id="SM00487">
    <property type="entry name" value="DEXDc"/>
    <property type="match status" value="1"/>
</dbReference>
<keyword evidence="7" id="KW-0694">RNA-binding</keyword>
<proteinExistence type="inferred from homology"/>
<evidence type="ECO:0000259" key="15">
    <source>
        <dbReference type="PROSITE" id="PS51194"/>
    </source>
</evidence>
<name>A0A1E4TK61_9ASCO</name>
<dbReference type="EC" id="3.6.4.13" evidence="2"/>
<keyword evidence="3 13" id="KW-0547">Nucleotide-binding</keyword>
<dbReference type="CDD" id="cd18787">
    <property type="entry name" value="SF2_C_DEAD"/>
    <property type="match status" value="1"/>
</dbReference>
<dbReference type="GO" id="GO:0016787">
    <property type="term" value="F:hydrolase activity"/>
    <property type="evidence" value="ECO:0007669"/>
    <property type="project" value="UniProtKB-KW"/>
</dbReference>
<evidence type="ECO:0000256" key="5">
    <source>
        <dbReference type="ARBA" id="ARBA00022806"/>
    </source>
</evidence>
<evidence type="ECO:0000256" key="7">
    <source>
        <dbReference type="ARBA" id="ARBA00022884"/>
    </source>
</evidence>
<keyword evidence="5 13" id="KW-0347">Helicase</keyword>
<evidence type="ECO:0000256" key="9">
    <source>
        <dbReference type="ARBA" id="ARBA00040655"/>
    </source>
</evidence>
<evidence type="ECO:0000259" key="16">
    <source>
        <dbReference type="PROSITE" id="PS51195"/>
    </source>
</evidence>
<dbReference type="FunFam" id="3.40.50.300:FF:000849">
    <property type="entry name" value="ATP-dependent RNA helicase DBP5"/>
    <property type="match status" value="1"/>
</dbReference>
<gene>
    <name evidence="17" type="ORF">CANCADRAFT_81606</name>
</gene>
<dbReference type="OrthoDB" id="10265785at2759"/>
<feature type="domain" description="Helicase ATP-binding" evidence="14">
    <location>
        <begin position="52"/>
        <end position="222"/>
    </location>
</feature>
<dbReference type="PROSITE" id="PS51195">
    <property type="entry name" value="Q_MOTIF"/>
    <property type="match status" value="1"/>
</dbReference>
<evidence type="ECO:0000259" key="14">
    <source>
        <dbReference type="PROSITE" id="PS51192"/>
    </source>
</evidence>
<dbReference type="PROSITE" id="PS51192">
    <property type="entry name" value="HELICASE_ATP_BIND_1"/>
    <property type="match status" value="1"/>
</dbReference>
<dbReference type="InterPro" id="IPR027417">
    <property type="entry name" value="P-loop_NTPase"/>
</dbReference>
<evidence type="ECO:0000256" key="13">
    <source>
        <dbReference type="RuleBase" id="RU000492"/>
    </source>
</evidence>
<sequence length="394" mass="44267">MSELKDVDSSLIETNYEHSISSFEDLPIRQEILRGIYGCGYDVPSSIQQRAILPIIEKHDVIAQAQSGTGKTATFSIATLQRVDPDIKDTQAMIVAPTRELATQIRTVVNSLGTFLGVKVYAAIGGVSPAEDLRAFQEGVQIVVGTPGRLFDNIQRGIIKTKNLKMIVLDEADEMLSRGFAEQILEIFKTLPPTVQMVLLSATMPTEVLNVTKEFMRDPVRILVKQDELTLEGIKQFYIDCELEEYKFDTLVDLYDTINVTQAVIFCNTREKVEELTTKLKEKMFTVSAIHGDLSQQQRALIMQEFRTGSSRILIATDLLARGIDVQQVSLVINYDLPASKENYIHRIGRGGRFGRKGVALNLVATEDVRMLRDIEEFYNTQIQEMPDNISELL</sequence>
<feature type="domain" description="DEAD-box RNA helicase Q" evidence="16">
    <location>
        <begin position="21"/>
        <end position="49"/>
    </location>
</feature>
<dbReference type="SUPFAM" id="SSF52540">
    <property type="entry name" value="P-loop containing nucleoside triphosphate hydrolases"/>
    <property type="match status" value="1"/>
</dbReference>
<evidence type="ECO:0000256" key="2">
    <source>
        <dbReference type="ARBA" id="ARBA00012552"/>
    </source>
</evidence>
<dbReference type="EMBL" id="KV453841">
    <property type="protein sequence ID" value="ODV92058.1"/>
    <property type="molecule type" value="Genomic_DNA"/>
</dbReference>
<comment type="subcellular location">
    <subcellularLocation>
        <location evidence="1">Nucleus</location>
    </subcellularLocation>
</comment>
<keyword evidence="18" id="KW-1185">Reference proteome</keyword>
<keyword evidence="8" id="KW-0539">Nucleus</keyword>
<dbReference type="GO" id="GO:0003724">
    <property type="term" value="F:RNA helicase activity"/>
    <property type="evidence" value="ECO:0007669"/>
    <property type="project" value="UniProtKB-EC"/>
</dbReference>
<comment type="similarity">
    <text evidence="13">Belongs to the DEAD box helicase family.</text>
</comment>
<evidence type="ECO:0000256" key="1">
    <source>
        <dbReference type="ARBA" id="ARBA00004123"/>
    </source>
</evidence>
<dbReference type="FunFam" id="3.40.50.300:FF:000031">
    <property type="entry name" value="Eukaryotic initiation factor 4A-III"/>
    <property type="match status" value="1"/>
</dbReference>
<dbReference type="InterPro" id="IPR000629">
    <property type="entry name" value="RNA-helicase_DEAD-box_CS"/>
</dbReference>
<dbReference type="Pfam" id="PF00271">
    <property type="entry name" value="Helicase_C"/>
    <property type="match status" value="1"/>
</dbReference>
<dbReference type="PROSITE" id="PS51194">
    <property type="entry name" value="HELICASE_CTER"/>
    <property type="match status" value="1"/>
</dbReference>
<comment type="catalytic activity">
    <reaction evidence="11">
        <text>ATP + H2O = ADP + phosphate + H(+)</text>
        <dbReference type="Rhea" id="RHEA:13065"/>
        <dbReference type="ChEBI" id="CHEBI:15377"/>
        <dbReference type="ChEBI" id="CHEBI:15378"/>
        <dbReference type="ChEBI" id="CHEBI:30616"/>
        <dbReference type="ChEBI" id="CHEBI:43474"/>
        <dbReference type="ChEBI" id="CHEBI:456216"/>
        <dbReference type="EC" id="3.6.4.13"/>
    </reaction>
</comment>
<dbReference type="InterPro" id="IPR014014">
    <property type="entry name" value="RNA_helicase_DEAD_Q_motif"/>
</dbReference>
<evidence type="ECO:0000256" key="11">
    <source>
        <dbReference type="ARBA" id="ARBA00047984"/>
    </source>
</evidence>
<dbReference type="InterPro" id="IPR011545">
    <property type="entry name" value="DEAD/DEAH_box_helicase_dom"/>
</dbReference>
<dbReference type="SMART" id="SM00490">
    <property type="entry name" value="HELICc"/>
    <property type="match status" value="1"/>
</dbReference>
<dbReference type="PANTHER" id="PTHR47958">
    <property type="entry name" value="ATP-DEPENDENT RNA HELICASE DBP3"/>
    <property type="match status" value="1"/>
</dbReference>
<keyword evidence="4 13" id="KW-0378">Hydrolase</keyword>
<feature type="short sequence motif" description="Q motif" evidence="12">
    <location>
        <begin position="21"/>
        <end position="49"/>
    </location>
</feature>
<dbReference type="Pfam" id="PF00270">
    <property type="entry name" value="DEAD"/>
    <property type="match status" value="1"/>
</dbReference>
<evidence type="ECO:0000256" key="6">
    <source>
        <dbReference type="ARBA" id="ARBA00022840"/>
    </source>
</evidence>
<evidence type="ECO:0000313" key="18">
    <source>
        <dbReference type="Proteomes" id="UP000095023"/>
    </source>
</evidence>
<evidence type="ECO:0000313" key="17">
    <source>
        <dbReference type="EMBL" id="ODV92058.1"/>
    </source>
</evidence>
<dbReference type="Gene3D" id="3.40.50.300">
    <property type="entry name" value="P-loop containing nucleotide triphosphate hydrolases"/>
    <property type="match status" value="2"/>
</dbReference>
<reference evidence="18" key="1">
    <citation type="submission" date="2016-02" db="EMBL/GenBank/DDBJ databases">
        <title>Comparative genomics of biotechnologically important yeasts.</title>
        <authorList>
            <consortium name="DOE Joint Genome Institute"/>
            <person name="Riley R."/>
            <person name="Haridas S."/>
            <person name="Wolfe K.H."/>
            <person name="Lopes M.R."/>
            <person name="Hittinger C.T."/>
            <person name="Goker M."/>
            <person name="Salamov A."/>
            <person name="Wisecaver J."/>
            <person name="Long T.M."/>
            <person name="Aerts A.L."/>
            <person name="Barry K."/>
            <person name="Choi C."/>
            <person name="Clum A."/>
            <person name="Coughlan A.Y."/>
            <person name="Deshpande S."/>
            <person name="Douglass A.P."/>
            <person name="Hanson S.J."/>
            <person name="Klenk H.-P."/>
            <person name="Labutti K."/>
            <person name="Lapidus A."/>
            <person name="Lindquist E."/>
            <person name="Lipzen A."/>
            <person name="Meier-Kolthoff J.P."/>
            <person name="Ohm R.A."/>
            <person name="Otillar R.P."/>
            <person name="Pangilinan J."/>
            <person name="Peng Y."/>
            <person name="Rokas A."/>
            <person name="Rosa C.A."/>
            <person name="Scheuner C."/>
            <person name="Sibirny A.A."/>
            <person name="Slot J.C."/>
            <person name="Stielow J.B."/>
            <person name="Sun H."/>
            <person name="Kurtzman C.P."/>
            <person name="Blackwell M."/>
            <person name="Jeffries T.W."/>
            <person name="Grigoriev I.V."/>
        </authorList>
    </citation>
    <scope>NUCLEOTIDE SEQUENCE [LARGE SCALE GENOMIC DNA]</scope>
    <source>
        <strain evidence="18">NRRL Y-17796</strain>
    </source>
</reference>
<protein>
    <recommendedName>
        <fullName evidence="9">ATP-dependent RNA helicase FAL1</fullName>
        <ecNumber evidence="2">3.6.4.13</ecNumber>
    </recommendedName>
    <alternativeName>
        <fullName evidence="10">ATP-dependent RNA helicase fal1</fullName>
    </alternativeName>
</protein>
<dbReference type="InterPro" id="IPR014001">
    <property type="entry name" value="Helicase_ATP-bd"/>
</dbReference>
<dbReference type="GO" id="GO:0005634">
    <property type="term" value="C:nucleus"/>
    <property type="evidence" value="ECO:0007669"/>
    <property type="project" value="UniProtKB-SubCell"/>
</dbReference>
<evidence type="ECO:0000256" key="10">
    <source>
        <dbReference type="ARBA" id="ARBA00040908"/>
    </source>
</evidence>
<organism evidence="17 18">
    <name type="scientific">Tortispora caseinolytica NRRL Y-17796</name>
    <dbReference type="NCBI Taxonomy" id="767744"/>
    <lineage>
        <taxon>Eukaryota</taxon>
        <taxon>Fungi</taxon>
        <taxon>Dikarya</taxon>
        <taxon>Ascomycota</taxon>
        <taxon>Saccharomycotina</taxon>
        <taxon>Trigonopsidomycetes</taxon>
        <taxon>Trigonopsidales</taxon>
        <taxon>Trigonopsidaceae</taxon>
        <taxon>Tortispora</taxon>
    </lineage>
</organism>
<evidence type="ECO:0000256" key="12">
    <source>
        <dbReference type="PROSITE-ProRule" id="PRU00552"/>
    </source>
</evidence>
<keyword evidence="6 13" id="KW-0067">ATP-binding</keyword>
<dbReference type="GO" id="GO:0005524">
    <property type="term" value="F:ATP binding"/>
    <property type="evidence" value="ECO:0007669"/>
    <property type="project" value="UniProtKB-KW"/>
</dbReference>